<sequence length="250" mass="26549">MTAAGGGLAAGLGQPAGAWADCVISSAAAVLGFAALWQQRGMVERRAKEMARLRRADLDALAAAEHRHRGELERVRTELEQEQQYSTLIQNQLTRAREQLERERAARRAAERELDAITGSDGWQPGAPSLVLAVEEPAASSGAAAGESGGDETTPGRPARPRPVTARQANAVARRRGWQVVDGDGADRGAEADRLYRPFVDQLAADAVPVSEAALAMAPVIGAGDLDGVLDLTAYDETVEFSVREIKDMA</sequence>
<feature type="compositionally biased region" description="Low complexity" evidence="1">
    <location>
        <begin position="133"/>
        <end position="146"/>
    </location>
</feature>
<feature type="compositionally biased region" description="Basic and acidic residues" evidence="1">
    <location>
        <begin position="104"/>
        <end position="115"/>
    </location>
</feature>
<name>A0A8J8BFE9_9ACTN</name>
<organism evidence="2 3">
    <name type="scientific">Actinocrinis puniceicyclus</name>
    <dbReference type="NCBI Taxonomy" id="977794"/>
    <lineage>
        <taxon>Bacteria</taxon>
        <taxon>Bacillati</taxon>
        <taxon>Actinomycetota</taxon>
        <taxon>Actinomycetes</taxon>
        <taxon>Catenulisporales</taxon>
        <taxon>Actinospicaceae</taxon>
        <taxon>Actinocrinis</taxon>
    </lineage>
</organism>
<comment type="caution">
    <text evidence="2">The sequence shown here is derived from an EMBL/GenBank/DDBJ whole genome shotgun (WGS) entry which is preliminary data.</text>
</comment>
<evidence type="ECO:0000313" key="3">
    <source>
        <dbReference type="Proteomes" id="UP000677913"/>
    </source>
</evidence>
<dbReference type="EMBL" id="JAGSXH010000122">
    <property type="protein sequence ID" value="MBS2966111.1"/>
    <property type="molecule type" value="Genomic_DNA"/>
</dbReference>
<evidence type="ECO:0000256" key="1">
    <source>
        <dbReference type="SAM" id="MobiDB-lite"/>
    </source>
</evidence>
<accession>A0A8J8BFE9</accession>
<dbReference type="RefSeq" id="WP_211470864.1">
    <property type="nucleotide sequence ID" value="NZ_JAGSXH010000122.1"/>
</dbReference>
<gene>
    <name evidence="2" type="ORF">KGA66_23905</name>
</gene>
<proteinExistence type="predicted"/>
<feature type="region of interest" description="Disordered" evidence="1">
    <location>
        <begin position="104"/>
        <end position="167"/>
    </location>
</feature>
<evidence type="ECO:0000313" key="2">
    <source>
        <dbReference type="EMBL" id="MBS2966111.1"/>
    </source>
</evidence>
<reference evidence="2" key="1">
    <citation type="submission" date="2021-04" db="EMBL/GenBank/DDBJ databases">
        <title>Genome based classification of Actinospica acidithermotolerans sp. nov., an actinobacterium isolated from an Indonesian hot spring.</title>
        <authorList>
            <person name="Kusuma A.B."/>
            <person name="Putra K.E."/>
            <person name="Nafisah S."/>
            <person name="Loh J."/>
            <person name="Nouioui I."/>
            <person name="Goodfellow M."/>
        </authorList>
    </citation>
    <scope>NUCLEOTIDE SEQUENCE</scope>
    <source>
        <strain evidence="2">DSM 45618</strain>
    </source>
</reference>
<dbReference type="Proteomes" id="UP000677913">
    <property type="component" value="Unassembled WGS sequence"/>
</dbReference>
<keyword evidence="3" id="KW-1185">Reference proteome</keyword>
<protein>
    <submittedName>
        <fullName evidence="2">Uncharacterized protein</fullName>
    </submittedName>
</protein>
<dbReference type="AlphaFoldDB" id="A0A8J8BFE9"/>